<evidence type="ECO:0000256" key="1">
    <source>
        <dbReference type="ARBA" id="ARBA00004651"/>
    </source>
</evidence>
<comment type="caution">
    <text evidence="10">The sequence shown here is derived from an EMBL/GenBank/DDBJ whole genome shotgun (WGS) entry which is preliminary data.</text>
</comment>
<dbReference type="AlphaFoldDB" id="L8JS33"/>
<dbReference type="Proteomes" id="UP000011135">
    <property type="component" value="Unassembled WGS sequence"/>
</dbReference>
<dbReference type="PROSITE" id="PS50893">
    <property type="entry name" value="ABC_TRANSPORTER_2"/>
    <property type="match status" value="1"/>
</dbReference>
<dbReference type="InterPro" id="IPR011527">
    <property type="entry name" value="ABC1_TM_dom"/>
</dbReference>
<evidence type="ECO:0000313" key="11">
    <source>
        <dbReference type="Proteomes" id="UP000011135"/>
    </source>
</evidence>
<keyword evidence="5 7" id="KW-1133">Transmembrane helix</keyword>
<sequence>MVFSAINFTLLIPLLSVLFDTADTQVVSDPGDFELTKDYAIEYFYYTFGNIIQQSGKQQALLFVCVIVIISVFVTNIFRYLATIIVTKIRLDVVKYLRMDIYNRVSSMHLGYFTNERKGDLMSRITNDVQEVEASILNSPKALFREPVTIIIYFIFLFSISAKLTIFTILVLPITGGALAEIVRRLKKRAVQSQESLGRIVNILDETLGGMRIVKAFNARGYVTDKIDQETDYYRRVNLSYSYKKELGSPVSEFLGVAIVCIIIYYGGSLVLAADGSLDGPQFIAYLAIFSQIISPGKAFAAGISGLQKGIASAERIFKVVDATPAIVNKPNAIDIKAFKQQIEFDHVRFAYGTEPVLKDISFTLQKGQTIALVGPSGGGKSTLADLIPRFYDPTDGAVKIDGTDIRDCDVESVRKLMGIVTQESILFNDTIFNNIAFGLDDPKEEDVIQAAKIANAHDFIMDMEEGYDTNIGDRGLKLSGGQRQRISIARAVMKNPPVLILDEATSALDSESEKLVQEALANLMKNRTSLVIAHRLSTIQHADQILVIQGGEIVERGTHDELVNQEGIYKKLSAMQNT</sequence>
<dbReference type="EMBL" id="AMZN01000055">
    <property type="protein sequence ID" value="ELR70279.1"/>
    <property type="molecule type" value="Genomic_DNA"/>
</dbReference>
<name>L8JS33_9BACT</name>
<accession>L8JS33</accession>
<dbReference type="SUPFAM" id="SSF90123">
    <property type="entry name" value="ABC transporter transmembrane region"/>
    <property type="match status" value="1"/>
</dbReference>
<feature type="domain" description="ABC transmembrane type-1" evidence="9">
    <location>
        <begin position="1"/>
        <end position="309"/>
    </location>
</feature>
<keyword evidence="3" id="KW-0547">Nucleotide-binding</keyword>
<dbReference type="InterPro" id="IPR003439">
    <property type="entry name" value="ABC_transporter-like_ATP-bd"/>
</dbReference>
<dbReference type="STRING" id="1237149.C900_03964"/>
<keyword evidence="6 7" id="KW-0472">Membrane</keyword>
<evidence type="ECO:0000256" key="2">
    <source>
        <dbReference type="ARBA" id="ARBA00022692"/>
    </source>
</evidence>
<reference evidence="10 11" key="1">
    <citation type="submission" date="2012-12" db="EMBL/GenBank/DDBJ databases">
        <title>Genome assembly of Fulvivirga imtechensis AK7.</title>
        <authorList>
            <person name="Nupur N."/>
            <person name="Khatri I."/>
            <person name="Kumar R."/>
            <person name="Subramanian S."/>
            <person name="Pinnaka A."/>
        </authorList>
    </citation>
    <scope>NUCLEOTIDE SEQUENCE [LARGE SCALE GENOMIC DNA]</scope>
    <source>
        <strain evidence="10 11">AK7</strain>
    </source>
</reference>
<feature type="domain" description="ABC transporter" evidence="8">
    <location>
        <begin position="343"/>
        <end position="576"/>
    </location>
</feature>
<evidence type="ECO:0000259" key="8">
    <source>
        <dbReference type="PROSITE" id="PS50893"/>
    </source>
</evidence>
<dbReference type="PANTHER" id="PTHR43394:SF1">
    <property type="entry name" value="ATP-BINDING CASSETTE SUB-FAMILY B MEMBER 10, MITOCHONDRIAL"/>
    <property type="match status" value="1"/>
</dbReference>
<keyword evidence="4 10" id="KW-0067">ATP-binding</keyword>
<dbReference type="Pfam" id="PF00005">
    <property type="entry name" value="ABC_tran"/>
    <property type="match status" value="1"/>
</dbReference>
<evidence type="ECO:0000259" key="9">
    <source>
        <dbReference type="PROSITE" id="PS50929"/>
    </source>
</evidence>
<dbReference type="CDD" id="cd03251">
    <property type="entry name" value="ABCC_MsbA"/>
    <property type="match status" value="1"/>
</dbReference>
<dbReference type="SMART" id="SM00382">
    <property type="entry name" value="AAA"/>
    <property type="match status" value="1"/>
</dbReference>
<dbReference type="CDD" id="cd18552">
    <property type="entry name" value="ABC_6TM_MsbA_like"/>
    <property type="match status" value="1"/>
</dbReference>
<evidence type="ECO:0000256" key="5">
    <source>
        <dbReference type="ARBA" id="ARBA00022989"/>
    </source>
</evidence>
<protein>
    <submittedName>
        <fullName evidence="10">Lipid A export ATP-binding/permease protein MsbA</fullName>
    </submittedName>
</protein>
<proteinExistence type="predicted"/>
<evidence type="ECO:0000256" key="4">
    <source>
        <dbReference type="ARBA" id="ARBA00022840"/>
    </source>
</evidence>
<dbReference type="eggNOG" id="COG1132">
    <property type="taxonomic scope" value="Bacteria"/>
</dbReference>
<dbReference type="InterPro" id="IPR027417">
    <property type="entry name" value="P-loop_NTPase"/>
</dbReference>
<dbReference type="FunFam" id="3.40.50.300:FF:000218">
    <property type="entry name" value="Multidrug ABC transporter ATP-binding protein"/>
    <property type="match status" value="1"/>
</dbReference>
<dbReference type="GO" id="GO:0005886">
    <property type="term" value="C:plasma membrane"/>
    <property type="evidence" value="ECO:0007669"/>
    <property type="project" value="UniProtKB-SubCell"/>
</dbReference>
<dbReference type="InterPro" id="IPR039421">
    <property type="entry name" value="Type_1_exporter"/>
</dbReference>
<feature type="transmembrane region" description="Helical" evidence="7">
    <location>
        <begin position="60"/>
        <end position="81"/>
    </location>
</feature>
<dbReference type="PANTHER" id="PTHR43394">
    <property type="entry name" value="ATP-DEPENDENT PERMEASE MDL1, MITOCHONDRIAL"/>
    <property type="match status" value="1"/>
</dbReference>
<organism evidence="10 11">
    <name type="scientific">Fulvivirga imtechensis AK7</name>
    <dbReference type="NCBI Taxonomy" id="1237149"/>
    <lineage>
        <taxon>Bacteria</taxon>
        <taxon>Pseudomonadati</taxon>
        <taxon>Bacteroidota</taxon>
        <taxon>Cytophagia</taxon>
        <taxon>Cytophagales</taxon>
        <taxon>Fulvivirgaceae</taxon>
        <taxon>Fulvivirga</taxon>
    </lineage>
</organism>
<keyword evidence="2 7" id="KW-0812">Transmembrane</keyword>
<dbReference type="InterPro" id="IPR003593">
    <property type="entry name" value="AAA+_ATPase"/>
</dbReference>
<feature type="transmembrane region" description="Helical" evidence="7">
    <location>
        <begin position="142"/>
        <end position="160"/>
    </location>
</feature>
<dbReference type="PATRIC" id="fig|1237149.3.peg.3727"/>
<gene>
    <name evidence="10" type="ORF">C900_03964</name>
</gene>
<evidence type="ECO:0000313" key="10">
    <source>
        <dbReference type="EMBL" id="ELR70279.1"/>
    </source>
</evidence>
<comment type="subcellular location">
    <subcellularLocation>
        <location evidence="1">Cell membrane</location>
        <topology evidence="1">Multi-pass membrane protein</topology>
    </subcellularLocation>
</comment>
<dbReference type="GO" id="GO:0015421">
    <property type="term" value="F:ABC-type oligopeptide transporter activity"/>
    <property type="evidence" value="ECO:0007669"/>
    <property type="project" value="TreeGrafter"/>
</dbReference>
<evidence type="ECO:0000256" key="6">
    <source>
        <dbReference type="ARBA" id="ARBA00023136"/>
    </source>
</evidence>
<dbReference type="SUPFAM" id="SSF52540">
    <property type="entry name" value="P-loop containing nucleoside triphosphate hydrolases"/>
    <property type="match status" value="1"/>
</dbReference>
<dbReference type="PROSITE" id="PS50929">
    <property type="entry name" value="ABC_TM1F"/>
    <property type="match status" value="1"/>
</dbReference>
<dbReference type="Pfam" id="PF00664">
    <property type="entry name" value="ABC_membrane"/>
    <property type="match status" value="1"/>
</dbReference>
<dbReference type="InterPro" id="IPR036640">
    <property type="entry name" value="ABC1_TM_sf"/>
</dbReference>
<dbReference type="GO" id="GO:0005524">
    <property type="term" value="F:ATP binding"/>
    <property type="evidence" value="ECO:0007669"/>
    <property type="project" value="UniProtKB-KW"/>
</dbReference>
<evidence type="ECO:0000256" key="3">
    <source>
        <dbReference type="ARBA" id="ARBA00022741"/>
    </source>
</evidence>
<dbReference type="InterPro" id="IPR017871">
    <property type="entry name" value="ABC_transporter-like_CS"/>
</dbReference>
<feature type="transmembrane region" description="Helical" evidence="7">
    <location>
        <begin position="254"/>
        <end position="272"/>
    </location>
</feature>
<keyword evidence="11" id="KW-1185">Reference proteome</keyword>
<dbReference type="PROSITE" id="PS00211">
    <property type="entry name" value="ABC_TRANSPORTER_1"/>
    <property type="match status" value="1"/>
</dbReference>
<dbReference type="Gene3D" id="3.40.50.300">
    <property type="entry name" value="P-loop containing nucleotide triphosphate hydrolases"/>
    <property type="match status" value="1"/>
</dbReference>
<evidence type="ECO:0000256" key="7">
    <source>
        <dbReference type="SAM" id="Phobius"/>
    </source>
</evidence>
<dbReference type="GO" id="GO:0016887">
    <property type="term" value="F:ATP hydrolysis activity"/>
    <property type="evidence" value="ECO:0007669"/>
    <property type="project" value="InterPro"/>
</dbReference>
<dbReference type="Gene3D" id="1.20.1560.10">
    <property type="entry name" value="ABC transporter type 1, transmembrane domain"/>
    <property type="match status" value="1"/>
</dbReference>